<dbReference type="GeneID" id="19114669"/>
<organism evidence="2 3">
    <name type="scientific">Baudoinia panamericana (strain UAMH 10762)</name>
    <name type="common">Angels' share fungus</name>
    <name type="synonym">Baudoinia compniacensis (strain UAMH 10762)</name>
    <dbReference type="NCBI Taxonomy" id="717646"/>
    <lineage>
        <taxon>Eukaryota</taxon>
        <taxon>Fungi</taxon>
        <taxon>Dikarya</taxon>
        <taxon>Ascomycota</taxon>
        <taxon>Pezizomycotina</taxon>
        <taxon>Dothideomycetes</taxon>
        <taxon>Dothideomycetidae</taxon>
        <taxon>Mycosphaerellales</taxon>
        <taxon>Teratosphaeriaceae</taxon>
        <taxon>Baudoinia</taxon>
    </lineage>
</organism>
<dbReference type="KEGG" id="bcom:BAUCODRAFT_470891"/>
<evidence type="ECO:0000313" key="3">
    <source>
        <dbReference type="Proteomes" id="UP000011761"/>
    </source>
</evidence>
<name>M2MXQ1_BAUPA</name>
<evidence type="ECO:0000256" key="1">
    <source>
        <dbReference type="SAM" id="MobiDB-lite"/>
    </source>
</evidence>
<reference evidence="2 3" key="1">
    <citation type="journal article" date="2012" name="PLoS Pathog.">
        <title>Diverse lifestyles and strategies of plant pathogenesis encoded in the genomes of eighteen Dothideomycetes fungi.</title>
        <authorList>
            <person name="Ohm R.A."/>
            <person name="Feau N."/>
            <person name="Henrissat B."/>
            <person name="Schoch C.L."/>
            <person name="Horwitz B.A."/>
            <person name="Barry K.W."/>
            <person name="Condon B.J."/>
            <person name="Copeland A.C."/>
            <person name="Dhillon B."/>
            <person name="Glaser F."/>
            <person name="Hesse C.N."/>
            <person name="Kosti I."/>
            <person name="LaButti K."/>
            <person name="Lindquist E.A."/>
            <person name="Lucas S."/>
            <person name="Salamov A.A."/>
            <person name="Bradshaw R.E."/>
            <person name="Ciuffetti L."/>
            <person name="Hamelin R.C."/>
            <person name="Kema G.H.J."/>
            <person name="Lawrence C."/>
            <person name="Scott J.A."/>
            <person name="Spatafora J.W."/>
            <person name="Turgeon B.G."/>
            <person name="de Wit P.J.G.M."/>
            <person name="Zhong S."/>
            <person name="Goodwin S.B."/>
            <person name="Grigoriev I.V."/>
        </authorList>
    </citation>
    <scope>NUCLEOTIDE SEQUENCE [LARGE SCALE GENOMIC DNA]</scope>
    <source>
        <strain evidence="2 3">UAMH 10762</strain>
    </source>
</reference>
<gene>
    <name evidence="2" type="ORF">BAUCODRAFT_470891</name>
</gene>
<dbReference type="RefSeq" id="XP_007676465.1">
    <property type="nucleotide sequence ID" value="XM_007678275.1"/>
</dbReference>
<protein>
    <submittedName>
        <fullName evidence="2">Uncharacterized protein</fullName>
    </submittedName>
</protein>
<sequence length="211" mass="23299">MAATDPEPNSLDTLMAEPSSPSTLPQNYSLHLITDDGLPKYDAIIPPQPFATSSSGRSFVLTLSHCAPGNINKRNKVLSGKTIEIITEAITLIPTTSYRQLVLHCLQRVDKRFEIKVQPGCGQKLGGGFAVCTGGEDREAEITVQDEEGWRAARALMWEKPEAKVRFVFALIPDAYRETKVEEKEARVEKVSEKEVKGKAKKAKKVKCVVM</sequence>
<feature type="region of interest" description="Disordered" evidence="1">
    <location>
        <begin position="1"/>
        <end position="23"/>
    </location>
</feature>
<dbReference type="EMBL" id="KB445555">
    <property type="protein sequence ID" value="EMC96348.1"/>
    <property type="molecule type" value="Genomic_DNA"/>
</dbReference>
<dbReference type="Proteomes" id="UP000011761">
    <property type="component" value="Unassembled WGS sequence"/>
</dbReference>
<accession>M2MXQ1</accession>
<evidence type="ECO:0000313" key="2">
    <source>
        <dbReference type="EMBL" id="EMC96348.1"/>
    </source>
</evidence>
<keyword evidence="3" id="KW-1185">Reference proteome</keyword>
<dbReference type="AlphaFoldDB" id="M2MXQ1"/>
<proteinExistence type="predicted"/>
<dbReference type="HOGENOM" id="CLU_1304653_0_0_1"/>